<organism evidence="3">
    <name type="scientific">Onchocerca flexuosa</name>
    <dbReference type="NCBI Taxonomy" id="387005"/>
    <lineage>
        <taxon>Eukaryota</taxon>
        <taxon>Metazoa</taxon>
        <taxon>Ecdysozoa</taxon>
        <taxon>Nematoda</taxon>
        <taxon>Chromadorea</taxon>
        <taxon>Rhabditida</taxon>
        <taxon>Spirurina</taxon>
        <taxon>Spiruromorpha</taxon>
        <taxon>Filarioidea</taxon>
        <taxon>Onchocercidae</taxon>
        <taxon>Onchocerca</taxon>
    </lineage>
</organism>
<dbReference type="Proteomes" id="UP000267606">
    <property type="component" value="Unassembled WGS sequence"/>
</dbReference>
<evidence type="ECO:0000313" key="2">
    <source>
        <dbReference type="Proteomes" id="UP000267606"/>
    </source>
</evidence>
<reference evidence="3" key="1">
    <citation type="submission" date="2016-06" db="UniProtKB">
        <authorList>
            <consortium name="WormBaseParasite"/>
        </authorList>
    </citation>
    <scope>IDENTIFICATION</scope>
</reference>
<evidence type="ECO:0000313" key="1">
    <source>
        <dbReference type="EMBL" id="VDP11938.1"/>
    </source>
</evidence>
<proteinExistence type="predicted"/>
<protein>
    <submittedName>
        <fullName evidence="3">BRCT domain-containing protein</fullName>
    </submittedName>
</protein>
<accession>A0A183HYY3</accession>
<name>A0A183HYY3_9BILA</name>
<reference evidence="1 2" key="2">
    <citation type="submission" date="2018-11" db="EMBL/GenBank/DDBJ databases">
        <authorList>
            <consortium name="Pathogen Informatics"/>
        </authorList>
    </citation>
    <scope>NUCLEOTIDE SEQUENCE [LARGE SCALE GENOMIC DNA]</scope>
</reference>
<evidence type="ECO:0000313" key="3">
    <source>
        <dbReference type="WBParaSite" id="OFLC_0001269601-mRNA-1"/>
    </source>
</evidence>
<dbReference type="EMBL" id="UZAJ01039907">
    <property type="protein sequence ID" value="VDP11938.1"/>
    <property type="molecule type" value="Genomic_DNA"/>
</dbReference>
<gene>
    <name evidence="1" type="ORF">OFLC_LOCUS12695</name>
</gene>
<keyword evidence="2" id="KW-1185">Reference proteome</keyword>
<dbReference type="AlphaFoldDB" id="A0A183HYY3"/>
<sequence>MCGREIPFSYMCVCLRGTEKIKAHELDLLGKLAAVGDRARYHMMIICGGSFSLGEFVNSLRLRSERLFG</sequence>
<dbReference type="WBParaSite" id="OFLC_0001269601-mRNA-1">
    <property type="protein sequence ID" value="OFLC_0001269601-mRNA-1"/>
    <property type="gene ID" value="OFLC_0001269601"/>
</dbReference>